<evidence type="ECO:0000256" key="1">
    <source>
        <dbReference type="ARBA" id="ARBA00023277"/>
    </source>
</evidence>
<keyword evidence="3" id="KW-0624">Polysaccharide degradation</keyword>
<dbReference type="SMART" id="SM00637">
    <property type="entry name" value="CBD_II"/>
    <property type="match status" value="1"/>
</dbReference>
<reference evidence="9" key="1">
    <citation type="submission" date="2017-09" db="EMBL/GenBank/DDBJ databases">
        <title>Complete Genome Sequence of ansamitocin-producing Bacterium Actinosynnema pretiosum X47.</title>
        <authorList>
            <person name="Cao G."/>
            <person name="Zong G."/>
            <person name="Zhong C."/>
            <person name="Fu J."/>
        </authorList>
    </citation>
    <scope>NUCLEOTIDE SEQUENCE [LARGE SCALE GENOMIC DNA]</scope>
    <source>
        <strain evidence="9">X47</strain>
    </source>
</reference>
<dbReference type="GO" id="GO:0030247">
    <property type="term" value="F:polysaccharide binding"/>
    <property type="evidence" value="ECO:0007669"/>
    <property type="project" value="UniProtKB-UniRule"/>
</dbReference>
<dbReference type="AlphaFoldDB" id="A0A290ZDR3"/>
<dbReference type="CDD" id="cd00063">
    <property type="entry name" value="FN3"/>
    <property type="match status" value="1"/>
</dbReference>
<evidence type="ECO:0000256" key="3">
    <source>
        <dbReference type="ARBA" id="ARBA00023326"/>
    </source>
</evidence>
<dbReference type="InterPro" id="IPR012291">
    <property type="entry name" value="CBM2_carb-bd_dom_sf"/>
</dbReference>
<protein>
    <submittedName>
        <fullName evidence="9">Chitinase</fullName>
    </submittedName>
</protein>
<keyword evidence="2" id="KW-0326">Glycosidase</keyword>
<dbReference type="RefSeq" id="WP_096496854.1">
    <property type="nucleotide sequence ID" value="NZ_CP023445.1"/>
</dbReference>
<dbReference type="Gene3D" id="3.20.20.80">
    <property type="entry name" value="Glycosidases"/>
    <property type="match status" value="1"/>
</dbReference>
<keyword evidence="1" id="KW-0119">Carbohydrate metabolism</keyword>
<dbReference type="InterPro" id="IPR008965">
    <property type="entry name" value="CBM2/CBM3_carb-bd_dom_sf"/>
</dbReference>
<keyword evidence="10" id="KW-1185">Reference proteome</keyword>
<dbReference type="InterPro" id="IPR001919">
    <property type="entry name" value="CBD2"/>
</dbReference>
<dbReference type="CDD" id="cd06543">
    <property type="entry name" value="GH18_PF-ChiA-like"/>
    <property type="match status" value="1"/>
</dbReference>
<dbReference type="InterPro" id="IPR017853">
    <property type="entry name" value="GH"/>
</dbReference>
<dbReference type="InterPro" id="IPR052750">
    <property type="entry name" value="GH18_Chitinase"/>
</dbReference>
<evidence type="ECO:0000313" key="10">
    <source>
        <dbReference type="Proteomes" id="UP000218505"/>
    </source>
</evidence>
<dbReference type="SUPFAM" id="SSF51445">
    <property type="entry name" value="(Trans)glycosidases"/>
    <property type="match status" value="1"/>
</dbReference>
<evidence type="ECO:0000256" key="5">
    <source>
        <dbReference type="SAM" id="SignalP"/>
    </source>
</evidence>
<sequence>MKTRTGVLLAVAALAAGSYALIPSASAATNLTATFAKTQDWGSGFEAKFTVANGGSSASNNWKIEFDLPSGTTVGSFWDAQVTRNGDRYTATNRDWNAAVGAGSSVAFGFIGAGGGAPTNCTINGNPCAGTGTGNPGDKAAPSAPGGLKATATTADSVTLAWNASTDNVGVVAYDVYEGGDKATTVASPTAIVSGLTADTSYQFSVVARDAAGNASAKSAALTARTAKKAGTTPEPSPEPSPNPNPNPQPSPDPTPDPQPSPAGGRGAPYLFLGWGNPQSATTVMQQTGVKWFTMAFILSSGGCNPSWDGTRPLTGSVDETTIKAIRAAGGDIVPSFGGWSGNKLGPNCSTPEALAGAYQKVIDAYQLKAIDIDIENSDEFENEVVQDRVLSALKIVKQKNPNVQTIVTFGTGTTGPNFWGNRLIERAGALDAKIDVFTIMPFDFGSSNIATDTISAATGLKNKVKSTFGYSDADAYKHIGISGMNGLSDQKELTTAADWTKIRDWSKNNGLGRLAFWAVNRDRGGCDGQVSASCSGIAQADLEFTRITAGF</sequence>
<dbReference type="Pfam" id="PF00553">
    <property type="entry name" value="CBM_2"/>
    <property type="match status" value="1"/>
</dbReference>
<dbReference type="Pfam" id="PF00041">
    <property type="entry name" value="fn3"/>
    <property type="match status" value="1"/>
</dbReference>
<dbReference type="PANTHER" id="PTHR42976:SF1">
    <property type="entry name" value="GH18 DOMAIN-CONTAINING PROTEIN-RELATED"/>
    <property type="match status" value="1"/>
</dbReference>
<dbReference type="SMART" id="SM00060">
    <property type="entry name" value="FN3"/>
    <property type="match status" value="1"/>
</dbReference>
<dbReference type="PROSITE" id="PS50853">
    <property type="entry name" value="FN3"/>
    <property type="match status" value="1"/>
</dbReference>
<keyword evidence="2" id="KW-0378">Hydrolase</keyword>
<evidence type="ECO:0000259" key="8">
    <source>
        <dbReference type="PROSITE" id="PS51910"/>
    </source>
</evidence>
<dbReference type="EMBL" id="CP023445">
    <property type="protein sequence ID" value="ATE57124.1"/>
    <property type="molecule type" value="Genomic_DNA"/>
</dbReference>
<dbReference type="InterPro" id="IPR001223">
    <property type="entry name" value="Glyco_hydro18_cat"/>
</dbReference>
<dbReference type="GO" id="GO:0004553">
    <property type="term" value="F:hydrolase activity, hydrolyzing O-glycosyl compounds"/>
    <property type="evidence" value="ECO:0007669"/>
    <property type="project" value="InterPro"/>
</dbReference>
<accession>A0A290ZDR3</accession>
<feature type="region of interest" description="Disordered" evidence="4">
    <location>
        <begin position="219"/>
        <end position="272"/>
    </location>
</feature>
<feature type="domain" description="GH18" evidence="8">
    <location>
        <begin position="264"/>
        <end position="541"/>
    </location>
</feature>
<keyword evidence="5" id="KW-0732">Signal</keyword>
<evidence type="ECO:0000259" key="7">
    <source>
        <dbReference type="PROSITE" id="PS51173"/>
    </source>
</evidence>
<dbReference type="GO" id="GO:0000272">
    <property type="term" value="P:polysaccharide catabolic process"/>
    <property type="evidence" value="ECO:0007669"/>
    <property type="project" value="UniProtKB-KW"/>
</dbReference>
<feature type="signal peptide" evidence="5">
    <location>
        <begin position="1"/>
        <end position="27"/>
    </location>
</feature>
<organism evidence="9 10">
    <name type="scientific">Actinosynnema pretiosum</name>
    <dbReference type="NCBI Taxonomy" id="42197"/>
    <lineage>
        <taxon>Bacteria</taxon>
        <taxon>Bacillati</taxon>
        <taxon>Actinomycetota</taxon>
        <taxon>Actinomycetes</taxon>
        <taxon>Pseudonocardiales</taxon>
        <taxon>Pseudonocardiaceae</taxon>
        <taxon>Actinosynnema</taxon>
    </lineage>
</organism>
<name>A0A290ZDR3_9PSEU</name>
<evidence type="ECO:0000256" key="4">
    <source>
        <dbReference type="SAM" id="MobiDB-lite"/>
    </source>
</evidence>
<dbReference type="KEGG" id="apre:CNX65_30710"/>
<dbReference type="InterPro" id="IPR036116">
    <property type="entry name" value="FN3_sf"/>
</dbReference>
<dbReference type="SUPFAM" id="SSF49265">
    <property type="entry name" value="Fibronectin type III"/>
    <property type="match status" value="1"/>
</dbReference>
<dbReference type="PANTHER" id="PTHR42976">
    <property type="entry name" value="BIFUNCTIONAL CHITINASE/LYSOZYME-RELATED"/>
    <property type="match status" value="1"/>
</dbReference>
<dbReference type="InterPro" id="IPR003961">
    <property type="entry name" value="FN3_dom"/>
</dbReference>
<evidence type="ECO:0000259" key="6">
    <source>
        <dbReference type="PROSITE" id="PS50853"/>
    </source>
</evidence>
<dbReference type="PROSITE" id="PS51910">
    <property type="entry name" value="GH18_2"/>
    <property type="match status" value="1"/>
</dbReference>
<dbReference type="InterPro" id="IPR013783">
    <property type="entry name" value="Ig-like_fold"/>
</dbReference>
<dbReference type="SUPFAM" id="SSF49384">
    <property type="entry name" value="Carbohydrate-binding domain"/>
    <property type="match status" value="1"/>
</dbReference>
<dbReference type="Proteomes" id="UP000218505">
    <property type="component" value="Chromosome"/>
</dbReference>
<dbReference type="Gene3D" id="2.60.40.290">
    <property type="match status" value="1"/>
</dbReference>
<dbReference type="PROSITE" id="PS51173">
    <property type="entry name" value="CBM2"/>
    <property type="match status" value="1"/>
</dbReference>
<evidence type="ECO:0000313" key="9">
    <source>
        <dbReference type="EMBL" id="ATE57124.1"/>
    </source>
</evidence>
<dbReference type="Gene3D" id="2.60.40.10">
    <property type="entry name" value="Immunoglobulins"/>
    <property type="match status" value="1"/>
</dbReference>
<evidence type="ECO:0000256" key="2">
    <source>
        <dbReference type="ARBA" id="ARBA00023295"/>
    </source>
</evidence>
<feature type="compositionally biased region" description="Pro residues" evidence="4">
    <location>
        <begin position="235"/>
        <end position="261"/>
    </location>
</feature>
<feature type="chain" id="PRO_5013353058" evidence="5">
    <location>
        <begin position="28"/>
        <end position="552"/>
    </location>
</feature>
<proteinExistence type="predicted"/>
<feature type="domain" description="CBM2" evidence="7">
    <location>
        <begin position="24"/>
        <end position="131"/>
    </location>
</feature>
<feature type="compositionally biased region" description="Low complexity" evidence="4">
    <location>
        <begin position="219"/>
        <end position="234"/>
    </location>
</feature>
<feature type="domain" description="Fibronectin type-III" evidence="6">
    <location>
        <begin position="144"/>
        <end position="229"/>
    </location>
</feature>
<gene>
    <name evidence="9" type="ORF">CNX65_30710</name>
</gene>